<dbReference type="EMBL" id="BBLT01000013">
    <property type="protein sequence ID" value="GAL87434.1"/>
    <property type="molecule type" value="Genomic_DNA"/>
</dbReference>
<protein>
    <submittedName>
        <fullName evidence="1">Uncharacterized protein</fullName>
    </submittedName>
</protein>
<organism evidence="1 2">
    <name type="scientific">Sporocytophaga myxococcoides</name>
    <dbReference type="NCBI Taxonomy" id="153721"/>
    <lineage>
        <taxon>Bacteria</taxon>
        <taxon>Pseudomonadati</taxon>
        <taxon>Bacteroidota</taxon>
        <taxon>Cytophagia</taxon>
        <taxon>Cytophagales</taxon>
        <taxon>Cytophagaceae</taxon>
        <taxon>Sporocytophaga</taxon>
    </lineage>
</organism>
<evidence type="ECO:0000313" key="2">
    <source>
        <dbReference type="Proteomes" id="UP000030185"/>
    </source>
</evidence>
<reference evidence="1 2" key="1">
    <citation type="submission" date="2014-09" db="EMBL/GenBank/DDBJ databases">
        <title>Sporocytophaga myxococcoides PG-01 genome sequencing.</title>
        <authorList>
            <person name="Liu L."/>
            <person name="Gao P.J."/>
            <person name="Chen G.J."/>
            <person name="Wang L.S."/>
        </authorList>
    </citation>
    <scope>NUCLEOTIDE SEQUENCE [LARGE SCALE GENOMIC DNA]</scope>
    <source>
        <strain evidence="1 2">PG-01</strain>
    </source>
</reference>
<dbReference type="STRING" id="153721.MYP_4664"/>
<evidence type="ECO:0000313" key="1">
    <source>
        <dbReference type="EMBL" id="GAL87434.1"/>
    </source>
</evidence>
<proteinExistence type="predicted"/>
<comment type="caution">
    <text evidence="1">The sequence shown here is derived from an EMBL/GenBank/DDBJ whole genome shotgun (WGS) entry which is preliminary data.</text>
</comment>
<dbReference type="AlphaFoldDB" id="A0A098LLR0"/>
<keyword evidence="2" id="KW-1185">Reference proteome</keyword>
<dbReference type="eggNOG" id="ENOG50348VD">
    <property type="taxonomic scope" value="Bacteria"/>
</dbReference>
<accession>A0A098LLR0</accession>
<gene>
    <name evidence="1" type="ORF">MYP_4664</name>
</gene>
<sequence length="163" mass="18418">MSYFNSVGQIIPPEKKKFNLGIYDGIGGVNFSPIPAADIQVLNTTLRLAPGNDYWAVGVYQEIMPLSKIFYNWRWIVSAGYGSRKEEGLFYGGGATVISKGNSLILLTGLKTYFGSRFYSQFQLGYMNTHFKTENFPDKRENGVYFEFGLGVNIFKNFKKKAE</sequence>
<dbReference type="Proteomes" id="UP000030185">
    <property type="component" value="Unassembled WGS sequence"/>
</dbReference>
<name>A0A098LLR0_9BACT</name>